<keyword evidence="4" id="KW-1185">Reference proteome</keyword>
<dbReference type="Gene3D" id="3.40.980.10">
    <property type="entry name" value="MoaB/Mog-like domain"/>
    <property type="match status" value="1"/>
</dbReference>
<dbReference type="Gene3D" id="3.30.70.2860">
    <property type="match status" value="1"/>
</dbReference>
<evidence type="ECO:0000313" key="4">
    <source>
        <dbReference type="Proteomes" id="UP000624041"/>
    </source>
</evidence>
<dbReference type="SUPFAM" id="SSF142433">
    <property type="entry name" value="CinA-like"/>
    <property type="match status" value="1"/>
</dbReference>
<dbReference type="InterPro" id="IPR050101">
    <property type="entry name" value="CinA"/>
</dbReference>
<dbReference type="Gene3D" id="3.90.950.20">
    <property type="entry name" value="CinA-like"/>
    <property type="match status" value="1"/>
</dbReference>
<gene>
    <name evidence="1 3" type="primary">cinA</name>
    <name evidence="3" type="ORF">GCM10007971_29620</name>
</gene>
<comment type="similarity">
    <text evidence="1">Belongs to the CinA family.</text>
</comment>
<dbReference type="EMBL" id="BMOS01000025">
    <property type="protein sequence ID" value="GGN63073.1"/>
    <property type="molecule type" value="Genomic_DNA"/>
</dbReference>
<dbReference type="Pfam" id="PF18146">
    <property type="entry name" value="CinA_KH"/>
    <property type="match status" value="1"/>
</dbReference>
<dbReference type="PANTHER" id="PTHR13939:SF0">
    <property type="entry name" value="NMN AMIDOHYDROLASE-LIKE PROTEIN YFAY"/>
    <property type="match status" value="1"/>
</dbReference>
<reference evidence="3" key="2">
    <citation type="submission" date="2020-09" db="EMBL/GenBank/DDBJ databases">
        <authorList>
            <person name="Sun Q."/>
            <person name="Ohkuma M."/>
        </authorList>
    </citation>
    <scope>NUCLEOTIDE SEQUENCE</scope>
    <source>
        <strain evidence="3">JCM 17251</strain>
    </source>
</reference>
<dbReference type="RefSeq" id="WP_188858511.1">
    <property type="nucleotide sequence ID" value="NZ_BMOS01000025.1"/>
</dbReference>
<dbReference type="NCBIfam" id="TIGR00200">
    <property type="entry name" value="cinA_nterm"/>
    <property type="match status" value="1"/>
</dbReference>
<dbReference type="Pfam" id="PF00994">
    <property type="entry name" value="MoCF_biosynth"/>
    <property type="match status" value="1"/>
</dbReference>
<dbReference type="Proteomes" id="UP000624041">
    <property type="component" value="Unassembled WGS sequence"/>
</dbReference>
<proteinExistence type="inferred from homology"/>
<reference evidence="3" key="1">
    <citation type="journal article" date="2014" name="Int. J. Syst. Evol. Microbiol.">
        <title>Complete genome sequence of Corynebacterium casei LMG S-19264T (=DSM 44701T), isolated from a smear-ripened cheese.</title>
        <authorList>
            <consortium name="US DOE Joint Genome Institute (JGI-PGF)"/>
            <person name="Walter F."/>
            <person name="Albersmeier A."/>
            <person name="Kalinowski J."/>
            <person name="Ruckert C."/>
        </authorList>
    </citation>
    <scope>NUCLEOTIDE SEQUENCE</scope>
    <source>
        <strain evidence="3">JCM 17251</strain>
    </source>
</reference>
<dbReference type="NCBIfam" id="TIGR00177">
    <property type="entry name" value="molyb_syn"/>
    <property type="match status" value="1"/>
</dbReference>
<dbReference type="InterPro" id="IPR036425">
    <property type="entry name" value="MoaB/Mog-like_dom_sf"/>
</dbReference>
<dbReference type="SMART" id="SM00852">
    <property type="entry name" value="MoCF_biosynth"/>
    <property type="match status" value="1"/>
</dbReference>
<evidence type="ECO:0000313" key="3">
    <source>
        <dbReference type="EMBL" id="GGN63073.1"/>
    </source>
</evidence>
<dbReference type="NCBIfam" id="NF001813">
    <property type="entry name" value="PRK00549.1"/>
    <property type="match status" value="1"/>
</dbReference>
<protein>
    <recommendedName>
        <fullName evidence="1">Putative competence-damage inducible protein</fullName>
    </recommendedName>
</protein>
<dbReference type="PIRSF" id="PIRSF006728">
    <property type="entry name" value="CinA"/>
    <property type="match status" value="1"/>
</dbReference>
<dbReference type="InterPro" id="IPR036653">
    <property type="entry name" value="CinA-like_C"/>
</dbReference>
<dbReference type="SUPFAM" id="SSF53218">
    <property type="entry name" value="Molybdenum cofactor biosynthesis proteins"/>
    <property type="match status" value="1"/>
</dbReference>
<dbReference type="PANTHER" id="PTHR13939">
    <property type="entry name" value="NICOTINAMIDE-NUCLEOTIDE AMIDOHYDROLASE PNCC"/>
    <property type="match status" value="1"/>
</dbReference>
<dbReference type="NCBIfam" id="TIGR00199">
    <property type="entry name" value="PncC_domain"/>
    <property type="match status" value="1"/>
</dbReference>
<comment type="caution">
    <text evidence="3">The sequence shown here is derived from an EMBL/GenBank/DDBJ whole genome shotgun (WGS) entry which is preliminary data.</text>
</comment>
<dbReference type="AlphaFoldDB" id="A0A917Y2W9"/>
<dbReference type="InterPro" id="IPR001453">
    <property type="entry name" value="MoaB/Mog_dom"/>
</dbReference>
<sequence>MKKQYKAEILAVGTELLLGQIANTNAQWISKQLALYGINVYNHVVVGDNLNRVASTFKQAHERSDIIIVTGGLGPTEDDLTREAFQAICNIPIVEHEPSMKKIEDWFKRTGWQMTPNNRRQARVFETATVLFNKKGMAPGMIVQYEERTWIFLPGVPREMKAMFKEDILPYLYKLTGKEQMIRSTILKFLGIGESALEHELQDLIREQTNPTIAPLATDDGIIIRLTAKADSEEGLDALLTEAKSAVLLKVGDYFVAENDETIEQIIIEHFKKKQLSIAAAESLTGGKFTDRLISVSGASEVVQGGVVCYSEAVKTGVLEVPEQVIAEKGTVSEACALSLARNVREKLQSSVGISFTGVAGPNEVEGKQVGTVYIGLSVIGEEDKAFGFQFQGDRNTIRNRTVMKGLELIFNYVKV</sequence>
<name>A0A917Y2W9_9BACI</name>
<evidence type="ECO:0000256" key="1">
    <source>
        <dbReference type="HAMAP-Rule" id="MF_00226"/>
    </source>
</evidence>
<dbReference type="InterPro" id="IPR041424">
    <property type="entry name" value="CinA_KH"/>
</dbReference>
<dbReference type="InterPro" id="IPR008136">
    <property type="entry name" value="CinA_C"/>
</dbReference>
<dbReference type="Pfam" id="PF02464">
    <property type="entry name" value="CinA"/>
    <property type="match status" value="1"/>
</dbReference>
<dbReference type="InterPro" id="IPR008135">
    <property type="entry name" value="Competence-induced_CinA"/>
</dbReference>
<dbReference type="CDD" id="cd00885">
    <property type="entry name" value="cinA"/>
    <property type="match status" value="1"/>
</dbReference>
<accession>A0A917Y2W9</accession>
<evidence type="ECO:0000259" key="2">
    <source>
        <dbReference type="SMART" id="SM00852"/>
    </source>
</evidence>
<dbReference type="HAMAP" id="MF_00226_B">
    <property type="entry name" value="CinA_B"/>
    <property type="match status" value="1"/>
</dbReference>
<organism evidence="3 4">
    <name type="scientific">Oceanobacillus indicireducens</name>
    <dbReference type="NCBI Taxonomy" id="1004261"/>
    <lineage>
        <taxon>Bacteria</taxon>
        <taxon>Bacillati</taxon>
        <taxon>Bacillota</taxon>
        <taxon>Bacilli</taxon>
        <taxon>Bacillales</taxon>
        <taxon>Bacillaceae</taxon>
        <taxon>Oceanobacillus</taxon>
    </lineage>
</organism>
<feature type="domain" description="MoaB/Mog" evidence="2">
    <location>
        <begin position="8"/>
        <end position="175"/>
    </location>
</feature>